<dbReference type="OrthoDB" id="9794382at2"/>
<reference evidence="6 7" key="1">
    <citation type="submission" date="2017-08" db="EMBL/GenBank/DDBJ databases">
        <title>Complete Genome Sequence of Bacillus kochii Oregon-R-modENCODE STRAIN BDGP4, isolated from Drosophila melanogaster gut.</title>
        <authorList>
            <person name="Wan K.H."/>
            <person name="Yu C."/>
            <person name="Park S."/>
            <person name="Hammonds A.S."/>
            <person name="Booth B.W."/>
            <person name="Celniker S.E."/>
        </authorList>
    </citation>
    <scope>NUCLEOTIDE SEQUENCE [LARGE SCALE GENOMIC DNA]</scope>
    <source>
        <strain evidence="6 7">BDGP4</strain>
    </source>
</reference>
<evidence type="ECO:0000256" key="2">
    <source>
        <dbReference type="ARBA" id="ARBA00021483"/>
    </source>
</evidence>
<proteinExistence type="predicted"/>
<comment type="subcellular location">
    <subcellularLocation>
        <location evidence="1">Cytoplasm</location>
    </subcellularLocation>
</comment>
<protein>
    <recommendedName>
        <fullName evidence="2">Chemotaxis protein CheW</fullName>
    </recommendedName>
</protein>
<dbReference type="KEGG" id="bko:CKF48_00500"/>
<dbReference type="PANTHER" id="PTHR22617:SF23">
    <property type="entry name" value="CHEMOTAXIS PROTEIN CHEW"/>
    <property type="match status" value="1"/>
</dbReference>
<evidence type="ECO:0000256" key="3">
    <source>
        <dbReference type="ARBA" id="ARBA00022490"/>
    </source>
</evidence>
<evidence type="ECO:0000259" key="5">
    <source>
        <dbReference type="PROSITE" id="PS50851"/>
    </source>
</evidence>
<evidence type="ECO:0000313" key="6">
    <source>
        <dbReference type="EMBL" id="ASV65935.1"/>
    </source>
</evidence>
<dbReference type="EMBL" id="CP022983">
    <property type="protein sequence ID" value="ASV65935.1"/>
    <property type="molecule type" value="Genomic_DNA"/>
</dbReference>
<dbReference type="SMART" id="SM00260">
    <property type="entry name" value="CheW"/>
    <property type="match status" value="1"/>
</dbReference>
<dbReference type="Pfam" id="PF01584">
    <property type="entry name" value="CheW"/>
    <property type="match status" value="1"/>
</dbReference>
<dbReference type="PANTHER" id="PTHR22617">
    <property type="entry name" value="CHEMOTAXIS SENSOR HISTIDINE KINASE-RELATED"/>
    <property type="match status" value="1"/>
</dbReference>
<sequence>MENNQHTVQLIVFQLGDKEYGVPVADVLSIEKIEHITRVPGTEKYIKGVINLRGVILPIVDLRTRFNLPEHPYSEHTRIIITKKGEKEVGLIVDAANDVIDVATSQLEPPPEVVGTESFDYIKAVAKMNQQILILIDLAKVLNIEENVEV</sequence>
<evidence type="ECO:0000256" key="1">
    <source>
        <dbReference type="ARBA" id="ARBA00004496"/>
    </source>
</evidence>
<keyword evidence="3" id="KW-0963">Cytoplasm</keyword>
<dbReference type="InterPro" id="IPR036061">
    <property type="entry name" value="CheW-like_dom_sf"/>
</dbReference>
<gene>
    <name evidence="6" type="ORF">CKF48_00500</name>
</gene>
<dbReference type="CDD" id="cd00732">
    <property type="entry name" value="CheW"/>
    <property type="match status" value="1"/>
</dbReference>
<keyword evidence="4" id="KW-0145">Chemotaxis</keyword>
<keyword evidence="7" id="KW-1185">Reference proteome</keyword>
<dbReference type="Gene3D" id="2.30.30.40">
    <property type="entry name" value="SH3 Domains"/>
    <property type="match status" value="1"/>
</dbReference>
<dbReference type="RefSeq" id="WP_095369510.1">
    <property type="nucleotide sequence ID" value="NZ_CP022983.1"/>
</dbReference>
<dbReference type="GO" id="GO:0007165">
    <property type="term" value="P:signal transduction"/>
    <property type="evidence" value="ECO:0007669"/>
    <property type="project" value="InterPro"/>
</dbReference>
<dbReference type="SUPFAM" id="SSF50341">
    <property type="entry name" value="CheW-like"/>
    <property type="match status" value="1"/>
</dbReference>
<feature type="domain" description="CheW-like" evidence="5">
    <location>
        <begin position="7"/>
        <end position="147"/>
    </location>
</feature>
<name>A0A248TCK3_9BACI</name>
<organism evidence="6 7">
    <name type="scientific">Cytobacillus kochii</name>
    <dbReference type="NCBI Taxonomy" id="859143"/>
    <lineage>
        <taxon>Bacteria</taxon>
        <taxon>Bacillati</taxon>
        <taxon>Bacillota</taxon>
        <taxon>Bacilli</taxon>
        <taxon>Bacillales</taxon>
        <taxon>Bacillaceae</taxon>
        <taxon>Cytobacillus</taxon>
    </lineage>
</organism>
<dbReference type="PROSITE" id="PS50851">
    <property type="entry name" value="CHEW"/>
    <property type="match status" value="1"/>
</dbReference>
<dbReference type="GO" id="GO:0006935">
    <property type="term" value="P:chemotaxis"/>
    <property type="evidence" value="ECO:0007669"/>
    <property type="project" value="UniProtKB-KW"/>
</dbReference>
<dbReference type="Gene3D" id="2.40.50.180">
    <property type="entry name" value="CheA-289, Domain 4"/>
    <property type="match status" value="1"/>
</dbReference>
<dbReference type="InterPro" id="IPR002545">
    <property type="entry name" value="CheW-lke_dom"/>
</dbReference>
<accession>A0A248TCK3</accession>
<evidence type="ECO:0000256" key="4">
    <source>
        <dbReference type="ARBA" id="ARBA00022500"/>
    </source>
</evidence>
<evidence type="ECO:0000313" key="7">
    <source>
        <dbReference type="Proteomes" id="UP000215137"/>
    </source>
</evidence>
<dbReference type="InterPro" id="IPR039315">
    <property type="entry name" value="CheW"/>
</dbReference>
<dbReference type="AlphaFoldDB" id="A0A248TCK3"/>
<dbReference type="Proteomes" id="UP000215137">
    <property type="component" value="Chromosome"/>
</dbReference>
<dbReference type="FunFam" id="2.40.50.180:FF:000002">
    <property type="entry name" value="Chemotaxis protein CheW"/>
    <property type="match status" value="1"/>
</dbReference>
<dbReference type="GO" id="GO:0005829">
    <property type="term" value="C:cytosol"/>
    <property type="evidence" value="ECO:0007669"/>
    <property type="project" value="TreeGrafter"/>
</dbReference>